<evidence type="ECO:0000313" key="2">
    <source>
        <dbReference type="Proteomes" id="UP000887013"/>
    </source>
</evidence>
<dbReference type="EMBL" id="BMAW01014191">
    <property type="protein sequence ID" value="GFT37873.1"/>
    <property type="molecule type" value="Genomic_DNA"/>
</dbReference>
<keyword evidence="2" id="KW-1185">Reference proteome</keyword>
<dbReference type="Proteomes" id="UP000887013">
    <property type="component" value="Unassembled WGS sequence"/>
</dbReference>
<comment type="caution">
    <text evidence="1">The sequence shown here is derived from an EMBL/GenBank/DDBJ whole genome shotgun (WGS) entry which is preliminary data.</text>
</comment>
<sequence>MITCDTCFSQHHLLVITDADTGVDRERQKETQIRPPPTTIITYGLAISFLLLELMILCSEKHSPDFSRWHQLIEREQRGTFLGMNPVMTLNETLRLLERSDASFVRYDFNQ</sequence>
<protein>
    <submittedName>
        <fullName evidence="1">Uncharacterized protein</fullName>
    </submittedName>
</protein>
<organism evidence="1 2">
    <name type="scientific">Nephila pilipes</name>
    <name type="common">Giant wood spider</name>
    <name type="synonym">Nephila maculata</name>
    <dbReference type="NCBI Taxonomy" id="299642"/>
    <lineage>
        <taxon>Eukaryota</taxon>
        <taxon>Metazoa</taxon>
        <taxon>Ecdysozoa</taxon>
        <taxon>Arthropoda</taxon>
        <taxon>Chelicerata</taxon>
        <taxon>Arachnida</taxon>
        <taxon>Araneae</taxon>
        <taxon>Araneomorphae</taxon>
        <taxon>Entelegynae</taxon>
        <taxon>Araneoidea</taxon>
        <taxon>Nephilidae</taxon>
        <taxon>Nephila</taxon>
    </lineage>
</organism>
<accession>A0A8X6TN93</accession>
<reference evidence="1" key="1">
    <citation type="submission" date="2020-08" db="EMBL/GenBank/DDBJ databases">
        <title>Multicomponent nature underlies the extraordinary mechanical properties of spider dragline silk.</title>
        <authorList>
            <person name="Kono N."/>
            <person name="Nakamura H."/>
            <person name="Mori M."/>
            <person name="Yoshida Y."/>
            <person name="Ohtoshi R."/>
            <person name="Malay A.D."/>
            <person name="Moran D.A.P."/>
            <person name="Tomita M."/>
            <person name="Numata K."/>
            <person name="Arakawa K."/>
        </authorList>
    </citation>
    <scope>NUCLEOTIDE SEQUENCE</scope>
</reference>
<proteinExistence type="predicted"/>
<gene>
    <name evidence="1" type="ORF">NPIL_684801</name>
</gene>
<evidence type="ECO:0000313" key="1">
    <source>
        <dbReference type="EMBL" id="GFT37873.1"/>
    </source>
</evidence>
<dbReference type="AlphaFoldDB" id="A0A8X6TN93"/>
<name>A0A8X6TN93_NEPPI</name>